<dbReference type="CDD" id="cd09739">
    <property type="entry name" value="Cas6_I-F"/>
    <property type="match status" value="1"/>
</dbReference>
<dbReference type="InterPro" id="IPR042564">
    <property type="entry name" value="CRISPR-Cas6/Csy4_sf"/>
</dbReference>
<protein>
    <submittedName>
        <fullName evidence="2">Type I-F CRISPR-associated endoribonuclease Cas6/Csy4</fullName>
    </submittedName>
</protein>
<sequence length="188" mass="21140">MDHYIDIHLRPDPEFPAHQLMAALYAKLHRGLAQLQLTSVGVSFPGYQEKPPSLGETLRLIGPEQDLARLMAQAWLQGMRDHAEVKDIAPVPKDAVHRSLRRVQAKSSPERLRRRQMRRHGLSEDQARARVPDTAAEALRLPFVTLRSASTGQTFPLFLQLGPPLPTAQPKHDFNTYGLSGMATVPWF</sequence>
<keyword evidence="3" id="KW-1185">Reference proteome</keyword>
<dbReference type="GO" id="GO:0043571">
    <property type="term" value="P:maintenance of CRISPR repeat elements"/>
    <property type="evidence" value="ECO:0007669"/>
    <property type="project" value="InterPro"/>
</dbReference>
<organism evidence="2 3">
    <name type="scientific">Lamprobacter modestohalophilus</name>
    <dbReference type="NCBI Taxonomy" id="1064514"/>
    <lineage>
        <taxon>Bacteria</taxon>
        <taxon>Pseudomonadati</taxon>
        <taxon>Pseudomonadota</taxon>
        <taxon>Gammaproteobacteria</taxon>
        <taxon>Chromatiales</taxon>
        <taxon>Chromatiaceae</taxon>
        <taxon>Lamprobacter</taxon>
    </lineage>
</organism>
<dbReference type="Gene3D" id="3.30.70.2540">
    <property type="entry name" value="CRISPR-associated endoribonuclease Cas6/Csy4"/>
    <property type="match status" value="1"/>
</dbReference>
<evidence type="ECO:0000313" key="2">
    <source>
        <dbReference type="EMBL" id="MBK1619879.1"/>
    </source>
</evidence>
<accession>A0A9X0WAK6</accession>
<dbReference type="AlphaFoldDB" id="A0A9X0WAK6"/>
<comment type="caution">
    <text evidence="2">The sequence shown here is derived from an EMBL/GenBank/DDBJ whole genome shotgun (WGS) entry which is preliminary data.</text>
</comment>
<proteinExistence type="predicted"/>
<dbReference type="Pfam" id="PF09618">
    <property type="entry name" value="Cas_Csy4"/>
    <property type="match status" value="1"/>
</dbReference>
<evidence type="ECO:0000313" key="3">
    <source>
        <dbReference type="Proteomes" id="UP001138768"/>
    </source>
</evidence>
<dbReference type="EMBL" id="NRRY01000028">
    <property type="protein sequence ID" value="MBK1619879.1"/>
    <property type="molecule type" value="Genomic_DNA"/>
</dbReference>
<dbReference type="RefSeq" id="WP_200246126.1">
    <property type="nucleotide sequence ID" value="NZ_NRRY01000028.1"/>
</dbReference>
<name>A0A9X0WAK6_9GAMM</name>
<evidence type="ECO:0000256" key="1">
    <source>
        <dbReference type="SAM" id="MobiDB-lite"/>
    </source>
</evidence>
<dbReference type="Proteomes" id="UP001138768">
    <property type="component" value="Unassembled WGS sequence"/>
</dbReference>
<gene>
    <name evidence="2" type="primary">cas6f</name>
    <name evidence="2" type="ORF">CKO42_15795</name>
</gene>
<dbReference type="GO" id="GO:0004519">
    <property type="term" value="F:endonuclease activity"/>
    <property type="evidence" value="ECO:0007669"/>
    <property type="project" value="InterPro"/>
</dbReference>
<feature type="compositionally biased region" description="Basic and acidic residues" evidence="1">
    <location>
        <begin position="121"/>
        <end position="130"/>
    </location>
</feature>
<dbReference type="InterPro" id="IPR013396">
    <property type="entry name" value="CRISPR-assoc_prot_Csy4"/>
</dbReference>
<dbReference type="NCBIfam" id="TIGR02563">
    <property type="entry name" value="cas_Csy4"/>
    <property type="match status" value="1"/>
</dbReference>
<feature type="region of interest" description="Disordered" evidence="1">
    <location>
        <begin position="103"/>
        <end position="130"/>
    </location>
</feature>
<reference evidence="2 3" key="1">
    <citation type="journal article" date="2020" name="Microorganisms">
        <title>Osmotic Adaptation and Compatible Solute Biosynthesis of Phototrophic Bacteria as Revealed from Genome Analyses.</title>
        <authorList>
            <person name="Imhoff J.F."/>
            <person name="Rahn T."/>
            <person name="Kunzel S."/>
            <person name="Keller A."/>
            <person name="Neulinger S.C."/>
        </authorList>
    </citation>
    <scope>NUCLEOTIDE SEQUENCE [LARGE SCALE GENOMIC DNA]</scope>
    <source>
        <strain evidence="2 3">DSM 25653</strain>
    </source>
</reference>